<evidence type="ECO:0000256" key="7">
    <source>
        <dbReference type="ARBA" id="ARBA00023157"/>
    </source>
</evidence>
<protein>
    <recommendedName>
        <fullName evidence="10">Subtilisin inhibitor domain-containing protein</fullName>
    </recommendedName>
</protein>
<evidence type="ECO:0000256" key="6">
    <source>
        <dbReference type="ARBA" id="ARBA00022900"/>
    </source>
</evidence>
<dbReference type="Gene3D" id="3.30.350.10">
    <property type="entry name" value="Subtilisin inhibitor-like"/>
    <property type="match status" value="1"/>
</dbReference>
<keyword evidence="5 8" id="KW-0646">Protease inhibitor</keyword>
<feature type="signal peptide" evidence="9">
    <location>
        <begin position="1"/>
        <end position="19"/>
    </location>
</feature>
<evidence type="ECO:0000256" key="8">
    <source>
        <dbReference type="RuleBase" id="RU003471"/>
    </source>
</evidence>
<dbReference type="InterPro" id="IPR000691">
    <property type="entry name" value="Prot_inh_I16_SSI"/>
</dbReference>
<feature type="chain" id="PRO_5046382179" description="Subtilisin inhibitor domain-containing protein" evidence="9">
    <location>
        <begin position="20"/>
        <end position="143"/>
    </location>
</feature>
<evidence type="ECO:0000256" key="3">
    <source>
        <dbReference type="ARBA" id="ARBA00011738"/>
    </source>
</evidence>
<evidence type="ECO:0000256" key="2">
    <source>
        <dbReference type="ARBA" id="ARBA00010472"/>
    </source>
</evidence>
<reference evidence="12" key="1">
    <citation type="journal article" date="2019" name="Int. J. Syst. Evol. Microbiol.">
        <title>The Global Catalogue of Microorganisms (GCM) 10K type strain sequencing project: providing services to taxonomists for standard genome sequencing and annotation.</title>
        <authorList>
            <consortium name="The Broad Institute Genomics Platform"/>
            <consortium name="The Broad Institute Genome Sequencing Center for Infectious Disease"/>
            <person name="Wu L."/>
            <person name="Ma J."/>
        </authorList>
    </citation>
    <scope>NUCLEOTIDE SEQUENCE [LARGE SCALE GENOMIC DNA]</scope>
    <source>
        <strain evidence="12">JCM 3325</strain>
    </source>
</reference>
<dbReference type="InterPro" id="IPR036819">
    <property type="entry name" value="Subtilisin_inhibitor-like_sf"/>
</dbReference>
<comment type="subcellular location">
    <subcellularLocation>
        <location evidence="1">Secreted</location>
    </subcellularLocation>
</comment>
<keyword evidence="9" id="KW-0732">Signal</keyword>
<dbReference type="EMBL" id="BAAARW010000020">
    <property type="protein sequence ID" value="GAA2435617.1"/>
    <property type="molecule type" value="Genomic_DNA"/>
</dbReference>
<evidence type="ECO:0000256" key="1">
    <source>
        <dbReference type="ARBA" id="ARBA00004613"/>
    </source>
</evidence>
<comment type="caution">
    <text evidence="11">The sequence shown here is derived from an EMBL/GenBank/DDBJ whole genome shotgun (WGS) entry which is preliminary data.</text>
</comment>
<dbReference type="SUPFAM" id="SSF55399">
    <property type="entry name" value="Subtilisin inhibitor"/>
    <property type="match status" value="1"/>
</dbReference>
<keyword evidence="7" id="KW-1015">Disulfide bond</keyword>
<sequence length="143" mass="14628">MPHLVATALTGAALALLPAAPPGGLPWPIGTAAAGTAPAAASAASLRLTLTHPGEGTSAARTVTLLCEPVGGSHPEAARACAELSRDDGEIERAEAGDTACVMIYSPVIAEARGHWHGRPVRFRAEYGNDCEMTARTGAVFRF</sequence>
<comment type="similarity">
    <text evidence="2 8">Belongs to the protease inhibitor I16 (SSI) family.</text>
</comment>
<keyword evidence="6 8" id="KW-0722">Serine protease inhibitor</keyword>
<proteinExistence type="inferred from homology"/>
<keyword evidence="12" id="KW-1185">Reference proteome</keyword>
<evidence type="ECO:0000313" key="11">
    <source>
        <dbReference type="EMBL" id="GAA2435617.1"/>
    </source>
</evidence>
<evidence type="ECO:0000256" key="5">
    <source>
        <dbReference type="ARBA" id="ARBA00022690"/>
    </source>
</evidence>
<keyword evidence="4" id="KW-0964">Secreted</keyword>
<feature type="domain" description="Subtilisin inhibitor" evidence="10">
    <location>
        <begin position="44"/>
        <end position="129"/>
    </location>
</feature>
<evidence type="ECO:0000313" key="12">
    <source>
        <dbReference type="Proteomes" id="UP001501231"/>
    </source>
</evidence>
<dbReference type="Pfam" id="PF00720">
    <property type="entry name" value="SSI"/>
    <property type="match status" value="1"/>
</dbReference>
<dbReference type="PRINTS" id="PR00294">
    <property type="entry name" value="SSBTLNINHBTR"/>
</dbReference>
<accession>A0ABP5WWE5</accession>
<dbReference type="InterPro" id="IPR020054">
    <property type="entry name" value="Prot_inh_SSI_I16_CS"/>
</dbReference>
<dbReference type="Proteomes" id="UP001501231">
    <property type="component" value="Unassembled WGS sequence"/>
</dbReference>
<dbReference type="PROSITE" id="PS00999">
    <property type="entry name" value="SSI"/>
    <property type="match status" value="1"/>
</dbReference>
<dbReference type="RefSeq" id="WP_344593111.1">
    <property type="nucleotide sequence ID" value="NZ_BAAARW010000020.1"/>
</dbReference>
<comment type="subunit">
    <text evidence="3">Homodimer.</text>
</comment>
<name>A0ABP5WWE5_9ACTN</name>
<evidence type="ECO:0000259" key="10">
    <source>
        <dbReference type="Pfam" id="PF00720"/>
    </source>
</evidence>
<evidence type="ECO:0000256" key="4">
    <source>
        <dbReference type="ARBA" id="ARBA00022525"/>
    </source>
</evidence>
<organism evidence="11 12">
    <name type="scientific">Actinomadura vinacea</name>
    <dbReference type="NCBI Taxonomy" id="115336"/>
    <lineage>
        <taxon>Bacteria</taxon>
        <taxon>Bacillati</taxon>
        <taxon>Actinomycetota</taxon>
        <taxon>Actinomycetes</taxon>
        <taxon>Streptosporangiales</taxon>
        <taxon>Thermomonosporaceae</taxon>
        <taxon>Actinomadura</taxon>
    </lineage>
</organism>
<dbReference type="InterPro" id="IPR023549">
    <property type="entry name" value="Subtilisin_inhibitor"/>
</dbReference>
<gene>
    <name evidence="11" type="ORF">GCM10010191_57860</name>
</gene>
<evidence type="ECO:0000256" key="9">
    <source>
        <dbReference type="SAM" id="SignalP"/>
    </source>
</evidence>